<protein>
    <submittedName>
        <fullName evidence="1">Uncharacterized protein</fullName>
    </submittedName>
</protein>
<dbReference type="AlphaFoldDB" id="A0A4Z0C468"/>
<dbReference type="RefSeq" id="WP_135262544.1">
    <property type="nucleotide sequence ID" value="NZ_SMLM01000001.1"/>
</dbReference>
<accession>A0A4Z0C468</accession>
<proteinExistence type="predicted"/>
<gene>
    <name evidence="1" type="ORF">EZ313_07425</name>
</gene>
<sequence>MAEQLLQRIKRFDATRPNLPAEHWLAFAAGVGLWIATRRHPSIAVRVLASLAGTLLVARAATGQQVPPMLARLPFADRPSRPADLIG</sequence>
<dbReference type="EMBL" id="SMLM01000001">
    <property type="protein sequence ID" value="TFZ06457.1"/>
    <property type="molecule type" value="Genomic_DNA"/>
</dbReference>
<dbReference type="Proteomes" id="UP000298180">
    <property type="component" value="Unassembled WGS sequence"/>
</dbReference>
<dbReference type="OrthoDB" id="8913610at2"/>
<comment type="caution">
    <text evidence="1">The sequence shown here is derived from an EMBL/GenBank/DDBJ whole genome shotgun (WGS) entry which is preliminary data.</text>
</comment>
<evidence type="ECO:0000313" key="1">
    <source>
        <dbReference type="EMBL" id="TFZ06457.1"/>
    </source>
</evidence>
<name>A0A4Z0C468_9BURK</name>
<evidence type="ECO:0000313" key="2">
    <source>
        <dbReference type="Proteomes" id="UP000298180"/>
    </source>
</evidence>
<keyword evidence="2" id="KW-1185">Reference proteome</keyword>
<reference evidence="1 2" key="1">
    <citation type="submission" date="2019-03" db="EMBL/GenBank/DDBJ databases">
        <title>Ramlibacter henchirensis DSM 14656, whole genome shotgun sequence.</title>
        <authorList>
            <person name="Zhang X."/>
            <person name="Feng G."/>
            <person name="Zhu H."/>
        </authorList>
    </citation>
    <scope>NUCLEOTIDE SEQUENCE [LARGE SCALE GENOMIC DNA]</scope>
    <source>
        <strain evidence="1 2">DSM 14656</strain>
    </source>
</reference>
<organism evidence="1 2">
    <name type="scientific">Ramlibacter henchirensis</name>
    <dbReference type="NCBI Taxonomy" id="204072"/>
    <lineage>
        <taxon>Bacteria</taxon>
        <taxon>Pseudomonadati</taxon>
        <taxon>Pseudomonadota</taxon>
        <taxon>Betaproteobacteria</taxon>
        <taxon>Burkholderiales</taxon>
        <taxon>Comamonadaceae</taxon>
        <taxon>Ramlibacter</taxon>
    </lineage>
</organism>